<keyword evidence="2" id="KW-1185">Reference proteome</keyword>
<protein>
    <submittedName>
        <fullName evidence="1">Uncharacterized protein</fullName>
    </submittedName>
</protein>
<organism evidence="1 2">
    <name type="scientific">Hyalomma asiaticum</name>
    <name type="common">Tick</name>
    <dbReference type="NCBI Taxonomy" id="266040"/>
    <lineage>
        <taxon>Eukaryota</taxon>
        <taxon>Metazoa</taxon>
        <taxon>Ecdysozoa</taxon>
        <taxon>Arthropoda</taxon>
        <taxon>Chelicerata</taxon>
        <taxon>Arachnida</taxon>
        <taxon>Acari</taxon>
        <taxon>Parasitiformes</taxon>
        <taxon>Ixodida</taxon>
        <taxon>Ixodoidea</taxon>
        <taxon>Ixodidae</taxon>
        <taxon>Hyalomminae</taxon>
        <taxon>Hyalomma</taxon>
    </lineage>
</organism>
<proteinExistence type="predicted"/>
<reference evidence="1" key="1">
    <citation type="submission" date="2020-05" db="EMBL/GenBank/DDBJ databases">
        <title>Large-scale comparative analyses of tick genomes elucidate their genetic diversity and vector capacities.</title>
        <authorList>
            <person name="Jia N."/>
            <person name="Wang J."/>
            <person name="Shi W."/>
            <person name="Du L."/>
            <person name="Sun Y."/>
            <person name="Zhan W."/>
            <person name="Jiang J."/>
            <person name="Wang Q."/>
            <person name="Zhang B."/>
            <person name="Ji P."/>
            <person name="Sakyi L.B."/>
            <person name="Cui X."/>
            <person name="Yuan T."/>
            <person name="Jiang B."/>
            <person name="Yang W."/>
            <person name="Lam T.T.-Y."/>
            <person name="Chang Q."/>
            <person name="Ding S."/>
            <person name="Wang X."/>
            <person name="Zhu J."/>
            <person name="Ruan X."/>
            <person name="Zhao L."/>
            <person name="Wei J."/>
            <person name="Que T."/>
            <person name="Du C."/>
            <person name="Cheng J."/>
            <person name="Dai P."/>
            <person name="Han X."/>
            <person name="Huang E."/>
            <person name="Gao Y."/>
            <person name="Liu J."/>
            <person name="Shao H."/>
            <person name="Ye R."/>
            <person name="Li L."/>
            <person name="Wei W."/>
            <person name="Wang X."/>
            <person name="Wang C."/>
            <person name="Yang T."/>
            <person name="Huo Q."/>
            <person name="Li W."/>
            <person name="Guo W."/>
            <person name="Chen H."/>
            <person name="Zhou L."/>
            <person name="Ni X."/>
            <person name="Tian J."/>
            <person name="Zhou Y."/>
            <person name="Sheng Y."/>
            <person name="Liu T."/>
            <person name="Pan Y."/>
            <person name="Xia L."/>
            <person name="Li J."/>
            <person name="Zhao F."/>
            <person name="Cao W."/>
        </authorList>
    </citation>
    <scope>NUCLEOTIDE SEQUENCE</scope>
    <source>
        <strain evidence="1">Hyas-2018</strain>
    </source>
</reference>
<dbReference type="EMBL" id="CM023481">
    <property type="protein sequence ID" value="KAH6944500.1"/>
    <property type="molecule type" value="Genomic_DNA"/>
</dbReference>
<accession>A0ACB7TC36</accession>
<comment type="caution">
    <text evidence="1">The sequence shown here is derived from an EMBL/GenBank/DDBJ whole genome shotgun (WGS) entry which is preliminary data.</text>
</comment>
<name>A0ACB7TC36_HYAAI</name>
<dbReference type="Proteomes" id="UP000821845">
    <property type="component" value="Chromosome 1"/>
</dbReference>
<sequence>MCVANNERKTLNATTIKANTAQEAEEAAVALAGTTVQMLDEIVVPSDSQTACRHNLLGRLNKKARNFLIGARGNLPHVHVVWTPGHASPKGNEITHTTA</sequence>
<evidence type="ECO:0000313" key="1">
    <source>
        <dbReference type="EMBL" id="KAH6944500.1"/>
    </source>
</evidence>
<gene>
    <name evidence="1" type="ORF">HPB50_003384</name>
</gene>
<evidence type="ECO:0000313" key="2">
    <source>
        <dbReference type="Proteomes" id="UP000821845"/>
    </source>
</evidence>